<evidence type="ECO:0000256" key="4">
    <source>
        <dbReference type="ARBA" id="ARBA00022517"/>
    </source>
</evidence>
<keyword evidence="4 10" id="KW-0690">Ribosome biogenesis</keyword>
<dbReference type="GO" id="GO:0005730">
    <property type="term" value="C:nucleolus"/>
    <property type="evidence" value="ECO:0007669"/>
    <property type="project" value="UniProtKB-SubCell"/>
</dbReference>
<comment type="caution">
    <text evidence="13">The sequence shown here is derived from an EMBL/GenBank/DDBJ whole genome shotgun (WGS) entry which is preliminary data.</text>
</comment>
<accession>A0A9P4PXB6</accession>
<dbReference type="GO" id="GO:0030686">
    <property type="term" value="C:90S preribosome"/>
    <property type="evidence" value="ECO:0007669"/>
    <property type="project" value="TreeGrafter"/>
</dbReference>
<keyword evidence="6 11" id="KW-0175">Coiled coil</keyword>
<dbReference type="InterPro" id="IPR009292">
    <property type="entry name" value="RRP36"/>
</dbReference>
<evidence type="ECO:0000256" key="1">
    <source>
        <dbReference type="ARBA" id="ARBA00004604"/>
    </source>
</evidence>
<keyword evidence="14" id="KW-1185">Reference proteome</keyword>
<evidence type="ECO:0000256" key="6">
    <source>
        <dbReference type="ARBA" id="ARBA00023054"/>
    </source>
</evidence>
<comment type="function">
    <text evidence="9 10">Component of the 90S pre-ribosome involved in the maturation of rRNAs. Required for early cleavages of the pre-RNAs in the 40S ribosomal subunit maturation pathway.</text>
</comment>
<comment type="subcellular location">
    <subcellularLocation>
        <location evidence="1 10">Nucleus</location>
        <location evidence="1 10">Nucleolus</location>
    </subcellularLocation>
</comment>
<feature type="compositionally biased region" description="Basic residues" evidence="12">
    <location>
        <begin position="375"/>
        <end position="391"/>
    </location>
</feature>
<evidence type="ECO:0000256" key="11">
    <source>
        <dbReference type="SAM" id="Coils"/>
    </source>
</evidence>
<evidence type="ECO:0000256" key="5">
    <source>
        <dbReference type="ARBA" id="ARBA00022552"/>
    </source>
</evidence>
<feature type="region of interest" description="Disordered" evidence="12">
    <location>
        <begin position="1"/>
        <end position="264"/>
    </location>
</feature>
<feature type="compositionally biased region" description="Basic and acidic residues" evidence="12">
    <location>
        <begin position="172"/>
        <end position="191"/>
    </location>
</feature>
<organism evidence="13 14">
    <name type="scientific">Polychaeton citri CBS 116435</name>
    <dbReference type="NCBI Taxonomy" id="1314669"/>
    <lineage>
        <taxon>Eukaryota</taxon>
        <taxon>Fungi</taxon>
        <taxon>Dikarya</taxon>
        <taxon>Ascomycota</taxon>
        <taxon>Pezizomycotina</taxon>
        <taxon>Dothideomycetes</taxon>
        <taxon>Dothideomycetidae</taxon>
        <taxon>Capnodiales</taxon>
        <taxon>Capnodiaceae</taxon>
        <taxon>Polychaeton</taxon>
    </lineage>
</organism>
<evidence type="ECO:0000256" key="10">
    <source>
        <dbReference type="RuleBase" id="RU368027"/>
    </source>
</evidence>
<evidence type="ECO:0000256" key="9">
    <source>
        <dbReference type="ARBA" id="ARBA00025053"/>
    </source>
</evidence>
<reference evidence="13" key="1">
    <citation type="journal article" date="2020" name="Stud. Mycol.">
        <title>101 Dothideomycetes genomes: a test case for predicting lifestyles and emergence of pathogens.</title>
        <authorList>
            <person name="Haridas S."/>
            <person name="Albert R."/>
            <person name="Binder M."/>
            <person name="Bloem J."/>
            <person name="Labutti K."/>
            <person name="Salamov A."/>
            <person name="Andreopoulos B."/>
            <person name="Baker S."/>
            <person name="Barry K."/>
            <person name="Bills G."/>
            <person name="Bluhm B."/>
            <person name="Cannon C."/>
            <person name="Castanera R."/>
            <person name="Culley D."/>
            <person name="Daum C."/>
            <person name="Ezra D."/>
            <person name="Gonzalez J."/>
            <person name="Henrissat B."/>
            <person name="Kuo A."/>
            <person name="Liang C."/>
            <person name="Lipzen A."/>
            <person name="Lutzoni F."/>
            <person name="Magnuson J."/>
            <person name="Mondo S."/>
            <person name="Nolan M."/>
            <person name="Ohm R."/>
            <person name="Pangilinan J."/>
            <person name="Park H.-J."/>
            <person name="Ramirez L."/>
            <person name="Alfaro M."/>
            <person name="Sun H."/>
            <person name="Tritt A."/>
            <person name="Yoshinaga Y."/>
            <person name="Zwiers L.-H."/>
            <person name="Turgeon B."/>
            <person name="Goodwin S."/>
            <person name="Spatafora J."/>
            <person name="Crous P."/>
            <person name="Grigoriev I."/>
        </authorList>
    </citation>
    <scope>NUCLEOTIDE SEQUENCE</scope>
    <source>
        <strain evidence="13">CBS 116435</strain>
    </source>
</reference>
<comment type="subunit">
    <text evidence="3 10">Associates with 90S and pre-40S pre-ribosomal particles.</text>
</comment>
<dbReference type="EMBL" id="MU003866">
    <property type="protein sequence ID" value="KAF2716658.1"/>
    <property type="molecule type" value="Genomic_DNA"/>
</dbReference>
<dbReference type="PANTHER" id="PTHR21738">
    <property type="entry name" value="RIBOSOMAL RNA PROCESSING PROTEIN 36 HOMOLOG"/>
    <property type="match status" value="1"/>
</dbReference>
<feature type="compositionally biased region" description="Basic and acidic residues" evidence="12">
    <location>
        <begin position="8"/>
        <end position="21"/>
    </location>
</feature>
<evidence type="ECO:0000256" key="12">
    <source>
        <dbReference type="SAM" id="MobiDB-lite"/>
    </source>
</evidence>
<evidence type="ECO:0000313" key="13">
    <source>
        <dbReference type="EMBL" id="KAF2716658.1"/>
    </source>
</evidence>
<protein>
    <recommendedName>
        <fullName evidence="10">rRNA biogenesis protein RRP36</fullName>
    </recommendedName>
</protein>
<proteinExistence type="inferred from homology"/>
<evidence type="ECO:0000256" key="8">
    <source>
        <dbReference type="ARBA" id="ARBA00023274"/>
    </source>
</evidence>
<comment type="similarity">
    <text evidence="2 10">Belongs to the RRP36 family.</text>
</comment>
<keyword evidence="8 10" id="KW-0687">Ribonucleoprotein</keyword>
<evidence type="ECO:0000313" key="14">
    <source>
        <dbReference type="Proteomes" id="UP000799441"/>
    </source>
</evidence>
<dbReference type="PANTHER" id="PTHR21738:SF0">
    <property type="entry name" value="RIBOSOMAL RNA PROCESSING PROTEIN 36 HOMOLOG"/>
    <property type="match status" value="1"/>
</dbReference>
<dbReference type="AlphaFoldDB" id="A0A9P4PXB6"/>
<evidence type="ECO:0000256" key="3">
    <source>
        <dbReference type="ARBA" id="ARBA00011167"/>
    </source>
</evidence>
<feature type="compositionally biased region" description="Basic and acidic residues" evidence="12">
    <location>
        <begin position="63"/>
        <end position="95"/>
    </location>
</feature>
<feature type="compositionally biased region" description="Low complexity" evidence="12">
    <location>
        <begin position="50"/>
        <end position="60"/>
    </location>
</feature>
<dbReference type="OrthoDB" id="448446at2759"/>
<feature type="compositionally biased region" description="Low complexity" evidence="12">
    <location>
        <begin position="210"/>
        <end position="222"/>
    </location>
</feature>
<sequence>MAPAQRNLLERNVEPRRRTFDESEDSDDAFGSQQSQLSSEDREEVEQEASNSDSSSISEYSNDDGKRIQTSRDSRAKLQLRSEQDAEPGSRRGLDESESEMEELDGWRSGSGGSGDEERENDNVQRGLDQVSFGALKKAQDSLASKSDGRGKKRRRESGGEVDEALQKLRKQIKDKESDLSRLAVTKDDNPVVKVAYVKQGHSDDEGDSDSAPSEEAAPASRASKHAPMSQTSKRQVTRKRQVIDVPRIQSRDPRFDAVNSVSTHPSAYTQKAYGFLDDYQKAEIAELKIGLRKAKTTEDKETLRRKIVATENKLKAKAMKEREQDVIRRHRKEEKEKIQQGKKPYFLKHSELKERALVERFKGMKGKEREKVIEKRRRKEGQKEKKRMPMLRRSIGDA</sequence>
<evidence type="ECO:0000256" key="2">
    <source>
        <dbReference type="ARBA" id="ARBA00009418"/>
    </source>
</evidence>
<dbReference type="Proteomes" id="UP000799441">
    <property type="component" value="Unassembled WGS sequence"/>
</dbReference>
<feature type="region of interest" description="Disordered" evidence="12">
    <location>
        <begin position="369"/>
        <end position="399"/>
    </location>
</feature>
<keyword evidence="7 10" id="KW-0539">Nucleus</keyword>
<dbReference type="Pfam" id="PF06102">
    <property type="entry name" value="RRP36"/>
    <property type="match status" value="1"/>
</dbReference>
<dbReference type="GO" id="GO:0000462">
    <property type="term" value="P:maturation of SSU-rRNA from tricistronic rRNA transcript (SSU-rRNA, 5.8S rRNA, LSU-rRNA)"/>
    <property type="evidence" value="ECO:0007669"/>
    <property type="project" value="TreeGrafter"/>
</dbReference>
<gene>
    <name evidence="13" type="ORF">K431DRAFT_289243</name>
</gene>
<name>A0A9P4PXB6_9PEZI</name>
<keyword evidence="5 10" id="KW-0698">rRNA processing</keyword>
<evidence type="ECO:0000256" key="7">
    <source>
        <dbReference type="ARBA" id="ARBA00023242"/>
    </source>
</evidence>
<feature type="coiled-coil region" evidence="11">
    <location>
        <begin position="294"/>
        <end position="321"/>
    </location>
</feature>